<reference evidence="2 3" key="1">
    <citation type="journal article" date="2019" name="Mol. Biol. Evol.">
        <title>Blast fungal genomes show frequent chromosomal changes, gene gains and losses, and effector gene turnover.</title>
        <authorList>
            <person name="Gomez Luciano L.B."/>
            <person name="Jason Tsai I."/>
            <person name="Chuma I."/>
            <person name="Tosa Y."/>
            <person name="Chen Y.H."/>
            <person name="Li J.Y."/>
            <person name="Li M.Y."/>
            <person name="Jade Lu M.Y."/>
            <person name="Nakayashiki H."/>
            <person name="Li W.H."/>
        </authorList>
    </citation>
    <scope>NUCLEOTIDE SEQUENCE [LARGE SCALE GENOMIC DNA]</scope>
    <source>
        <strain evidence="2 3">NI907</strain>
    </source>
</reference>
<reference evidence="3" key="3">
    <citation type="submission" date="2025-08" db="UniProtKB">
        <authorList>
            <consortium name="RefSeq"/>
        </authorList>
    </citation>
    <scope>IDENTIFICATION</scope>
    <source>
        <strain evidence="3">NI907</strain>
    </source>
</reference>
<dbReference type="AlphaFoldDB" id="A0A6P8AP09"/>
<accession>A0A6P8AP09</accession>
<feature type="region of interest" description="Disordered" evidence="1">
    <location>
        <begin position="253"/>
        <end position="283"/>
    </location>
</feature>
<name>A0A6P8AP09_PYRGI</name>
<sequence>MSLASNPALLLIRKQADKLLRCSFPSHPSGISNICTGRLHTTSHRAAVWTRKPKKTSQRPDTVDLDLKFTSQDVPIGMVWDKKRETLLKEGMEADAVRLDTEACIKEAMRFADEVAKFGNGWKPARARDLKFSASDLYYMGALLRTIPIESITDVYISKQMFLSAAEMGHGPAIVSNANLALNDLIRTGMKRLLEKSESTESWNIIDRFTKYAQHAKQDPNVLTVSGIIAIFRGDKAKATKCFLAAEMAGRTQAAARQGHGRDPPSAGTDSSTPVTSTPQKRLPRWDLEAQTLLGLGRLLEKSSQKDVALAAYSTAAYELDIAEACHRLGLLLSPNDPVEAEERKRLLTLAGMSGIDASYAPLAEMEAEKAAAARAAGSLEEAERHRIMAEQWFNLALHAAGADK</sequence>
<feature type="compositionally biased region" description="Polar residues" evidence="1">
    <location>
        <begin position="268"/>
        <end position="280"/>
    </location>
</feature>
<organism evidence="2 3">
    <name type="scientific">Pyricularia grisea</name>
    <name type="common">Crabgrass-specific blast fungus</name>
    <name type="synonym">Magnaporthe grisea</name>
    <dbReference type="NCBI Taxonomy" id="148305"/>
    <lineage>
        <taxon>Eukaryota</taxon>
        <taxon>Fungi</taxon>
        <taxon>Dikarya</taxon>
        <taxon>Ascomycota</taxon>
        <taxon>Pezizomycotina</taxon>
        <taxon>Sordariomycetes</taxon>
        <taxon>Sordariomycetidae</taxon>
        <taxon>Magnaporthales</taxon>
        <taxon>Pyriculariaceae</taxon>
        <taxon>Pyricularia</taxon>
    </lineage>
</organism>
<evidence type="ECO:0000313" key="2">
    <source>
        <dbReference type="Proteomes" id="UP000515153"/>
    </source>
</evidence>
<dbReference type="KEGG" id="pgri:PgNI_11693"/>
<keyword evidence="2" id="KW-1185">Reference proteome</keyword>
<gene>
    <name evidence="3" type="ORF">PgNI_11693</name>
</gene>
<protein>
    <submittedName>
        <fullName evidence="3">Uncharacterized protein</fullName>
    </submittedName>
</protein>
<dbReference type="RefSeq" id="XP_030976623.1">
    <property type="nucleotide sequence ID" value="XM_031131658.1"/>
</dbReference>
<reference evidence="3" key="2">
    <citation type="submission" date="2019-10" db="EMBL/GenBank/DDBJ databases">
        <authorList>
            <consortium name="NCBI Genome Project"/>
        </authorList>
    </citation>
    <scope>NUCLEOTIDE SEQUENCE</scope>
    <source>
        <strain evidence="3">NI907</strain>
    </source>
</reference>
<dbReference type="GeneID" id="41966563"/>
<proteinExistence type="predicted"/>
<dbReference type="Proteomes" id="UP000515153">
    <property type="component" value="Chromosome V"/>
</dbReference>
<evidence type="ECO:0000313" key="3">
    <source>
        <dbReference type="RefSeq" id="XP_030976623.1"/>
    </source>
</evidence>
<evidence type="ECO:0000256" key="1">
    <source>
        <dbReference type="SAM" id="MobiDB-lite"/>
    </source>
</evidence>